<feature type="active site" description="Nucleophile" evidence="8">
    <location>
        <position position="246"/>
    </location>
</feature>
<dbReference type="EMBL" id="JAUSUR010000005">
    <property type="protein sequence ID" value="MDQ0362205.1"/>
    <property type="molecule type" value="Genomic_DNA"/>
</dbReference>
<dbReference type="Proteomes" id="UP001230220">
    <property type="component" value="Unassembled WGS sequence"/>
</dbReference>
<dbReference type="NCBIfam" id="NF009475">
    <property type="entry name" value="PRK12838.1"/>
    <property type="match status" value="1"/>
</dbReference>
<keyword evidence="8" id="KW-0665">Pyrimidine biosynthesis</keyword>
<comment type="subunit">
    <text evidence="8">Composed of two chains; the small (or glutamine) chain promotes the hydrolysis of glutamine to ammonia, which is used by the large (or ammonia) chain to synthesize carbamoyl phosphate. Tetramer of heterodimers (alpha,beta)4.</text>
</comment>
<dbReference type="PANTHER" id="PTHR43418:SF7">
    <property type="entry name" value="CARBAMOYL-PHOSPHATE SYNTHASE SMALL CHAIN"/>
    <property type="match status" value="1"/>
</dbReference>
<evidence type="ECO:0000256" key="4">
    <source>
        <dbReference type="ARBA" id="ARBA00022741"/>
    </source>
</evidence>
<comment type="similarity">
    <text evidence="2 8">Belongs to the CarA family.</text>
</comment>
<evidence type="ECO:0000256" key="3">
    <source>
        <dbReference type="ARBA" id="ARBA00022598"/>
    </source>
</evidence>
<dbReference type="PROSITE" id="PS51273">
    <property type="entry name" value="GATASE_TYPE_1"/>
    <property type="match status" value="1"/>
</dbReference>
<dbReference type="EC" id="6.3.5.5" evidence="8"/>
<evidence type="ECO:0000256" key="2">
    <source>
        <dbReference type="ARBA" id="ARBA00007800"/>
    </source>
</evidence>
<protein>
    <recommendedName>
        <fullName evidence="8">Carbamoyl phosphate synthase small chain</fullName>
        <ecNumber evidence="8">6.3.5.5</ecNumber>
    </recommendedName>
    <alternativeName>
        <fullName evidence="8">Carbamoyl phosphate synthetase glutamine chain</fullName>
    </alternativeName>
</protein>
<feature type="binding site" evidence="8">
    <location>
        <position position="250"/>
    </location>
    <ligand>
        <name>L-glutamine</name>
        <dbReference type="ChEBI" id="CHEBI:58359"/>
    </ligand>
</feature>
<dbReference type="PRINTS" id="PR00097">
    <property type="entry name" value="ANTSNTHASEII"/>
</dbReference>
<evidence type="ECO:0000256" key="7">
    <source>
        <dbReference type="ARBA" id="ARBA00048816"/>
    </source>
</evidence>
<accession>A0ABU0E5Y8</accession>
<evidence type="ECO:0000313" key="10">
    <source>
        <dbReference type="EMBL" id="MDQ0362205.1"/>
    </source>
</evidence>
<dbReference type="InterPro" id="IPR035686">
    <property type="entry name" value="CPSase_GATase1"/>
</dbReference>
<comment type="caution">
    <text evidence="8">Lacks conserved residue(s) required for the propagation of feature annotation.</text>
</comment>
<gene>
    <name evidence="8" type="primary">carA</name>
    <name evidence="10" type="ORF">J2S15_002958</name>
</gene>
<keyword evidence="3 8" id="KW-0436">Ligase</keyword>
<dbReference type="InterPro" id="IPR036480">
    <property type="entry name" value="CarbP_synth_ssu_N_sf"/>
</dbReference>
<feature type="active site" evidence="8">
    <location>
        <position position="333"/>
    </location>
</feature>
<keyword evidence="8" id="KW-0028">Amino-acid biosynthesis</keyword>
<dbReference type="RefSeq" id="WP_307409602.1">
    <property type="nucleotide sequence ID" value="NZ_JAUSUR010000005.1"/>
</dbReference>
<dbReference type="InterPro" id="IPR050472">
    <property type="entry name" value="Anth_synth/Amidotransfase"/>
</dbReference>
<sequence length="359" mass="39178">MKRQLILEDGSVFVGDAFGGNEYRLGEIVFNTGMGGYQEVLSDLSYCGQIVMMTYPMVGNYGINRDDFESINPTVYGFVVGEHCEHPSNFRSNMTLDEFLKQKNIPGLAGIDTRALTKKLRQIGTMKAIMADMDVDVDKVVKELQDAPYPSGQVESVSTQKPFLIPNRGKKVALIDFGAKQGIIRELSQHGCDIVVLPYNTSASDVLALNPDGVMLSNGPGNPKDVEVAIDTIKDLLGKVPIFGICLGHQLLSLACGADTIKLKFGHRGCNHPVINLETGQVDITSQNHSFAVEEESLEGTDLVVTHRALNDKSVEGVKHTSYPAFSVQYHPEASPGPEDTNYLFDQFMELMDSEGGAN</sequence>
<comment type="pathway">
    <text evidence="8">Pyrimidine metabolism; UMP biosynthesis via de novo pathway; (S)-dihydroorotate from bicarbonate: step 1/3.</text>
</comment>
<keyword evidence="4 8" id="KW-0547">Nucleotide-binding</keyword>
<dbReference type="Pfam" id="PF00117">
    <property type="entry name" value="GATase"/>
    <property type="match status" value="1"/>
</dbReference>
<keyword evidence="5 8" id="KW-0067">ATP-binding</keyword>
<feature type="binding site" evidence="8">
    <location>
        <position position="247"/>
    </location>
    <ligand>
        <name>L-glutamine</name>
        <dbReference type="ChEBI" id="CHEBI:58359"/>
    </ligand>
</feature>
<dbReference type="PRINTS" id="PR00096">
    <property type="entry name" value="GATASE"/>
</dbReference>
<dbReference type="PANTHER" id="PTHR43418">
    <property type="entry name" value="MULTIFUNCTIONAL TRYPTOPHAN BIOSYNTHESIS PROTEIN-RELATED"/>
    <property type="match status" value="1"/>
</dbReference>
<dbReference type="InterPro" id="IPR029062">
    <property type="entry name" value="Class_I_gatase-like"/>
</dbReference>
<keyword evidence="8" id="KW-0055">Arginine biosynthesis</keyword>
<dbReference type="InterPro" id="IPR017926">
    <property type="entry name" value="GATASE"/>
</dbReference>
<dbReference type="Gene3D" id="3.50.30.20">
    <property type="entry name" value="Carbamoyl-phosphate synthase small subunit, N-terminal domain"/>
    <property type="match status" value="1"/>
</dbReference>
<feature type="binding site" evidence="8">
    <location>
        <position position="219"/>
    </location>
    <ligand>
        <name>L-glutamine</name>
        <dbReference type="ChEBI" id="CHEBI:58359"/>
    </ligand>
</feature>
<dbReference type="Gene3D" id="3.40.50.880">
    <property type="match status" value="1"/>
</dbReference>
<feature type="active site" evidence="8">
    <location>
        <position position="331"/>
    </location>
</feature>
<comment type="catalytic activity">
    <reaction evidence="8">
        <text>L-glutamine + H2O = L-glutamate + NH4(+)</text>
        <dbReference type="Rhea" id="RHEA:15889"/>
        <dbReference type="ChEBI" id="CHEBI:15377"/>
        <dbReference type="ChEBI" id="CHEBI:28938"/>
        <dbReference type="ChEBI" id="CHEBI:29985"/>
        <dbReference type="ChEBI" id="CHEBI:58359"/>
    </reaction>
</comment>
<dbReference type="InterPro" id="IPR002474">
    <property type="entry name" value="CarbamoylP_synth_ssu_N"/>
</dbReference>
<comment type="caution">
    <text evidence="10">The sequence shown here is derived from an EMBL/GenBank/DDBJ whole genome shotgun (WGS) entry which is preliminary data.</text>
</comment>
<dbReference type="SMART" id="SM01097">
    <property type="entry name" value="CPSase_sm_chain"/>
    <property type="match status" value="1"/>
</dbReference>
<feature type="binding site" evidence="8">
    <location>
        <position position="288"/>
    </location>
    <ligand>
        <name>L-glutamine</name>
        <dbReference type="ChEBI" id="CHEBI:58359"/>
    </ligand>
</feature>
<comment type="pathway">
    <text evidence="1 8">Amino-acid biosynthesis; L-arginine biosynthesis; carbamoyl phosphate from bicarbonate: step 1/1.</text>
</comment>
<organism evidence="10 11">
    <name type="scientific">Breznakia pachnodae</name>
    <dbReference type="NCBI Taxonomy" id="265178"/>
    <lineage>
        <taxon>Bacteria</taxon>
        <taxon>Bacillati</taxon>
        <taxon>Bacillota</taxon>
        <taxon>Erysipelotrichia</taxon>
        <taxon>Erysipelotrichales</taxon>
        <taxon>Erysipelotrichaceae</taxon>
        <taxon>Breznakia</taxon>
    </lineage>
</organism>
<feature type="binding site" evidence="8">
    <location>
        <position position="221"/>
    </location>
    <ligand>
        <name>L-glutamine</name>
        <dbReference type="ChEBI" id="CHEBI:58359"/>
    </ligand>
</feature>
<proteinExistence type="inferred from homology"/>
<evidence type="ECO:0000256" key="1">
    <source>
        <dbReference type="ARBA" id="ARBA00005077"/>
    </source>
</evidence>
<dbReference type="SUPFAM" id="SSF52021">
    <property type="entry name" value="Carbamoyl phosphate synthetase, small subunit N-terminal domain"/>
    <property type="match status" value="1"/>
</dbReference>
<dbReference type="NCBIfam" id="TIGR01368">
    <property type="entry name" value="CPSaseIIsmall"/>
    <property type="match status" value="1"/>
</dbReference>
<feature type="region of interest" description="CPSase" evidence="8">
    <location>
        <begin position="1"/>
        <end position="170"/>
    </location>
</feature>
<dbReference type="PRINTS" id="PR00099">
    <property type="entry name" value="CPSGATASE"/>
</dbReference>
<feature type="binding site" evidence="8">
    <location>
        <position position="45"/>
    </location>
    <ligand>
        <name>L-glutamine</name>
        <dbReference type="ChEBI" id="CHEBI:58359"/>
    </ligand>
</feature>
<dbReference type="InterPro" id="IPR006274">
    <property type="entry name" value="CarbamoylP_synth_ssu"/>
</dbReference>
<dbReference type="Pfam" id="PF00988">
    <property type="entry name" value="CPSase_sm_chain"/>
    <property type="match status" value="1"/>
</dbReference>
<evidence type="ECO:0000259" key="9">
    <source>
        <dbReference type="SMART" id="SM01097"/>
    </source>
</evidence>
<dbReference type="HAMAP" id="MF_01209">
    <property type="entry name" value="CPSase_S_chain"/>
    <property type="match status" value="1"/>
</dbReference>
<keyword evidence="11" id="KW-1185">Reference proteome</keyword>
<evidence type="ECO:0000313" key="11">
    <source>
        <dbReference type="Proteomes" id="UP001230220"/>
    </source>
</evidence>
<feature type="domain" description="Carbamoyl-phosphate synthase small subunit N-terminal" evidence="9">
    <location>
        <begin position="1"/>
        <end position="131"/>
    </location>
</feature>
<evidence type="ECO:0000256" key="8">
    <source>
        <dbReference type="HAMAP-Rule" id="MF_01209"/>
    </source>
</evidence>
<reference evidence="10 11" key="1">
    <citation type="submission" date="2023-07" db="EMBL/GenBank/DDBJ databases">
        <title>Genomic Encyclopedia of Type Strains, Phase IV (KMG-IV): sequencing the most valuable type-strain genomes for metagenomic binning, comparative biology and taxonomic classification.</title>
        <authorList>
            <person name="Goeker M."/>
        </authorList>
    </citation>
    <scope>NUCLEOTIDE SEQUENCE [LARGE SCALE GENOMIC DNA]</scope>
    <source>
        <strain evidence="10 11">DSM 16784</strain>
    </source>
</reference>
<feature type="binding site" evidence="8">
    <location>
        <position position="291"/>
    </location>
    <ligand>
        <name>L-glutamine</name>
        <dbReference type="ChEBI" id="CHEBI:58359"/>
    </ligand>
</feature>
<comment type="catalytic activity">
    <reaction evidence="7 8">
        <text>hydrogencarbonate + L-glutamine + 2 ATP + H2O = carbamoyl phosphate + L-glutamate + 2 ADP + phosphate + 2 H(+)</text>
        <dbReference type="Rhea" id="RHEA:18633"/>
        <dbReference type="ChEBI" id="CHEBI:15377"/>
        <dbReference type="ChEBI" id="CHEBI:15378"/>
        <dbReference type="ChEBI" id="CHEBI:17544"/>
        <dbReference type="ChEBI" id="CHEBI:29985"/>
        <dbReference type="ChEBI" id="CHEBI:30616"/>
        <dbReference type="ChEBI" id="CHEBI:43474"/>
        <dbReference type="ChEBI" id="CHEBI:58228"/>
        <dbReference type="ChEBI" id="CHEBI:58359"/>
        <dbReference type="ChEBI" id="CHEBI:456216"/>
        <dbReference type="EC" id="6.3.5.5"/>
    </reaction>
</comment>
<dbReference type="SUPFAM" id="SSF52317">
    <property type="entry name" value="Class I glutamine amidotransferase-like"/>
    <property type="match status" value="1"/>
</dbReference>
<keyword evidence="6 8" id="KW-0315">Glutamine amidotransferase</keyword>
<dbReference type="GO" id="GO:0004088">
    <property type="term" value="F:carbamoyl-phosphate synthase (glutamine-hydrolyzing) activity"/>
    <property type="evidence" value="ECO:0007669"/>
    <property type="project" value="UniProtKB-EC"/>
</dbReference>
<evidence type="ECO:0000256" key="5">
    <source>
        <dbReference type="ARBA" id="ARBA00022840"/>
    </source>
</evidence>
<name>A0ABU0E5Y8_9FIRM</name>
<dbReference type="CDD" id="cd01744">
    <property type="entry name" value="GATase1_CPSase"/>
    <property type="match status" value="1"/>
</dbReference>
<evidence type="ECO:0000256" key="6">
    <source>
        <dbReference type="ARBA" id="ARBA00022962"/>
    </source>
</evidence>
<comment type="function">
    <text evidence="8">Small subunit of the glutamine-dependent carbamoyl phosphate synthetase (CPSase). CPSase catalyzes the formation of carbamoyl phosphate from the ammonia moiety of glutamine, carbonate, and phosphate donated by ATP, constituting the first step of 2 biosynthetic pathways, one leading to arginine and/or urea and the other to pyrimidine nucleotides. The small subunit (glutamine amidotransferase) binds and cleaves glutamine to supply the large subunit with the substrate ammonia.</text>
</comment>